<reference evidence="1 2" key="1">
    <citation type="submission" date="2018-11" db="EMBL/GenBank/DDBJ databases">
        <authorList>
            <person name="Criscuolo A."/>
        </authorList>
    </citation>
    <scope>NUCLEOTIDE SEQUENCE [LARGE SCALE GENOMIC DNA]</scope>
    <source>
        <strain evidence="1">ATB-66</strain>
    </source>
</reference>
<dbReference type="Pfam" id="PF06338">
    <property type="entry name" value="ComK"/>
    <property type="match status" value="1"/>
</dbReference>
<dbReference type="AlphaFoldDB" id="A0A3P5XX30"/>
<evidence type="ECO:0000313" key="1">
    <source>
        <dbReference type="EMBL" id="VDC33676.1"/>
    </source>
</evidence>
<evidence type="ECO:0000313" key="2">
    <source>
        <dbReference type="Proteomes" id="UP000270468"/>
    </source>
</evidence>
<dbReference type="InterPro" id="IPR010461">
    <property type="entry name" value="ComK"/>
</dbReference>
<dbReference type="RefSeq" id="WP_124071795.1">
    <property type="nucleotide sequence ID" value="NZ_CBCRXF010000019.1"/>
</dbReference>
<keyword evidence="2" id="KW-1185">Reference proteome</keyword>
<protein>
    <submittedName>
        <fullName evidence="1">Competence transcription factor</fullName>
    </submittedName>
</protein>
<proteinExistence type="predicted"/>
<dbReference type="EMBL" id="UXAV01000054">
    <property type="protein sequence ID" value="VDC33676.1"/>
    <property type="molecule type" value="Genomic_DNA"/>
</dbReference>
<dbReference type="GO" id="GO:0030420">
    <property type="term" value="P:establishment of competence for transformation"/>
    <property type="evidence" value="ECO:0007669"/>
    <property type="project" value="InterPro"/>
</dbReference>
<accession>A0A3P5XX30</accession>
<dbReference type="Proteomes" id="UP000270468">
    <property type="component" value="Unassembled WGS sequence"/>
</dbReference>
<dbReference type="OrthoDB" id="2731896at2"/>
<gene>
    <name evidence="1" type="primary">comK_2</name>
    <name evidence="1" type="ORF">FILTAD_02987</name>
</gene>
<organism evidence="1 2">
    <name type="scientific">Filibacter tadaridae</name>
    <dbReference type="NCBI Taxonomy" id="2483811"/>
    <lineage>
        <taxon>Bacteria</taxon>
        <taxon>Bacillati</taxon>
        <taxon>Bacillota</taxon>
        <taxon>Bacilli</taxon>
        <taxon>Bacillales</taxon>
        <taxon>Caryophanaceae</taxon>
        <taxon>Filibacter</taxon>
    </lineage>
</organism>
<sequence>MKRSAQYIITYNTILFLPEYDDAGNLYTKVFDGGSPFVVEMNPTELIDFNLKYYGSSLKGARESANMILGDTKMHPVNVIEKLGIFWFPSKSPEENDCVWFALHHIENTIKLSSKETEIILSGGSKIIIAISKSSFEGKILKAYKLKGKLDIRTREMPMRVNESKGLYHIFKSGSGLNFVVIHETEE</sequence>
<name>A0A3P5XX30_9BACL</name>